<name>A0A1F5KKB9_9BACT</name>
<organism evidence="2 3">
    <name type="scientific">Candidatus Daviesbacteria bacterium RIFCSPHIGHO2_02_FULL_43_12</name>
    <dbReference type="NCBI Taxonomy" id="1797776"/>
    <lineage>
        <taxon>Bacteria</taxon>
        <taxon>Candidatus Daviesiibacteriota</taxon>
    </lineage>
</organism>
<accession>A0A1F5KKB9</accession>
<gene>
    <name evidence="2" type="ORF">A3D25_01755</name>
</gene>
<dbReference type="AlphaFoldDB" id="A0A1F5KKB9"/>
<reference evidence="2 3" key="1">
    <citation type="journal article" date="2016" name="Nat. Commun.">
        <title>Thousands of microbial genomes shed light on interconnected biogeochemical processes in an aquifer system.</title>
        <authorList>
            <person name="Anantharaman K."/>
            <person name="Brown C.T."/>
            <person name="Hug L.A."/>
            <person name="Sharon I."/>
            <person name="Castelle C.J."/>
            <person name="Probst A.J."/>
            <person name="Thomas B.C."/>
            <person name="Singh A."/>
            <person name="Wilkins M.J."/>
            <person name="Karaoz U."/>
            <person name="Brodie E.L."/>
            <person name="Williams K.H."/>
            <person name="Hubbard S.S."/>
            <person name="Banfield J.F."/>
        </authorList>
    </citation>
    <scope>NUCLEOTIDE SEQUENCE [LARGE SCALE GENOMIC DNA]</scope>
</reference>
<evidence type="ECO:0000313" key="2">
    <source>
        <dbReference type="EMBL" id="OGE41235.1"/>
    </source>
</evidence>
<dbReference type="EMBL" id="MFDD01000002">
    <property type="protein sequence ID" value="OGE41235.1"/>
    <property type="molecule type" value="Genomic_DNA"/>
</dbReference>
<evidence type="ECO:0000313" key="3">
    <source>
        <dbReference type="Proteomes" id="UP000177328"/>
    </source>
</evidence>
<dbReference type="Proteomes" id="UP000177328">
    <property type="component" value="Unassembled WGS sequence"/>
</dbReference>
<feature type="signal peptide" evidence="1">
    <location>
        <begin position="1"/>
        <end position="22"/>
    </location>
</feature>
<protein>
    <submittedName>
        <fullName evidence="2">Uncharacterized protein</fullName>
    </submittedName>
</protein>
<feature type="chain" id="PRO_5009519119" evidence="1">
    <location>
        <begin position="23"/>
        <end position="142"/>
    </location>
</feature>
<keyword evidence="1" id="KW-0732">Signal</keyword>
<comment type="caution">
    <text evidence="2">The sequence shown here is derived from an EMBL/GenBank/DDBJ whole genome shotgun (WGS) entry which is preliminary data.</text>
</comment>
<evidence type="ECO:0000256" key="1">
    <source>
        <dbReference type="SAM" id="SignalP"/>
    </source>
</evidence>
<proteinExistence type="predicted"/>
<sequence>MKKLVVFLTLLVFFSLLQTAEAKLLPQAARSISKPATGLVTSSGINVTPRLRKDRRALVVYFSNLQNAASVSYSLTYNTSTQQEGAMGVLNLNGSNTSVELLFGTCSKNVCRYHTGLKNMRLEVSYTLKSGKKYIKRYKIKV</sequence>